<proteinExistence type="inferred from homology"/>
<organism evidence="13 14">
    <name type="scientific">Noviherbaspirillum denitrificans</name>
    <dbReference type="NCBI Taxonomy" id="1968433"/>
    <lineage>
        <taxon>Bacteria</taxon>
        <taxon>Pseudomonadati</taxon>
        <taxon>Pseudomonadota</taxon>
        <taxon>Betaproteobacteria</taxon>
        <taxon>Burkholderiales</taxon>
        <taxon>Oxalobacteraceae</taxon>
        <taxon>Noviherbaspirillum</taxon>
    </lineage>
</organism>
<evidence type="ECO:0000259" key="12">
    <source>
        <dbReference type="PROSITE" id="PS50885"/>
    </source>
</evidence>
<evidence type="ECO:0008006" key="15">
    <source>
        <dbReference type="Google" id="ProtNLM"/>
    </source>
</evidence>
<dbReference type="PANTHER" id="PTHR43531:SF14">
    <property type="entry name" value="METHYL-ACCEPTING CHEMOTAXIS PROTEIN I-RELATED"/>
    <property type="match status" value="1"/>
</dbReference>
<feature type="domain" description="Methyl-accepting transducer" evidence="11">
    <location>
        <begin position="264"/>
        <end position="493"/>
    </location>
</feature>
<dbReference type="CDD" id="cd11386">
    <property type="entry name" value="MCP_signal"/>
    <property type="match status" value="1"/>
</dbReference>
<evidence type="ECO:0000313" key="14">
    <source>
        <dbReference type="Proteomes" id="UP000197535"/>
    </source>
</evidence>
<evidence type="ECO:0000256" key="1">
    <source>
        <dbReference type="ARBA" id="ARBA00004651"/>
    </source>
</evidence>
<keyword evidence="14" id="KW-1185">Reference proteome</keyword>
<evidence type="ECO:0000256" key="7">
    <source>
        <dbReference type="ARBA" id="ARBA00029447"/>
    </source>
</evidence>
<dbReference type="SUPFAM" id="SSF58104">
    <property type="entry name" value="Methyl-accepting chemotaxis protein (MCP) signaling domain"/>
    <property type="match status" value="1"/>
</dbReference>
<accession>A0A254TLJ3</accession>
<keyword evidence="6 10" id="KW-0472">Membrane</keyword>
<dbReference type="InterPro" id="IPR051310">
    <property type="entry name" value="MCP_chemotaxis"/>
</dbReference>
<evidence type="ECO:0000256" key="8">
    <source>
        <dbReference type="PROSITE-ProRule" id="PRU00284"/>
    </source>
</evidence>
<name>A0A254TLJ3_9BURK</name>
<dbReference type="PROSITE" id="PS50111">
    <property type="entry name" value="CHEMOTAXIS_TRANSDUC_2"/>
    <property type="match status" value="1"/>
</dbReference>
<evidence type="ECO:0000256" key="4">
    <source>
        <dbReference type="ARBA" id="ARBA00022692"/>
    </source>
</evidence>
<dbReference type="EMBL" id="LSTO01000001">
    <property type="protein sequence ID" value="OWW23097.1"/>
    <property type="molecule type" value="Genomic_DNA"/>
</dbReference>
<keyword evidence="8" id="KW-0807">Transducer</keyword>
<dbReference type="InterPro" id="IPR033480">
    <property type="entry name" value="sCache_2"/>
</dbReference>
<dbReference type="InterPro" id="IPR003660">
    <property type="entry name" value="HAMP_dom"/>
</dbReference>
<dbReference type="Gene3D" id="1.10.287.950">
    <property type="entry name" value="Methyl-accepting chemotaxis protein"/>
    <property type="match status" value="1"/>
</dbReference>
<evidence type="ECO:0000256" key="10">
    <source>
        <dbReference type="SAM" id="Phobius"/>
    </source>
</evidence>
<comment type="subcellular location">
    <subcellularLocation>
        <location evidence="1">Cell membrane</location>
        <topology evidence="1">Multi-pass membrane protein</topology>
    </subcellularLocation>
</comment>
<keyword evidence="9" id="KW-0175">Coiled coil</keyword>
<keyword evidence="4 10" id="KW-0812">Transmembrane</keyword>
<dbReference type="PROSITE" id="PS50885">
    <property type="entry name" value="HAMP"/>
    <property type="match status" value="1"/>
</dbReference>
<dbReference type="CDD" id="cd06225">
    <property type="entry name" value="HAMP"/>
    <property type="match status" value="1"/>
</dbReference>
<dbReference type="FunFam" id="1.10.287.950:FF:000001">
    <property type="entry name" value="Methyl-accepting chemotaxis sensory transducer"/>
    <property type="match status" value="1"/>
</dbReference>
<dbReference type="Proteomes" id="UP000197535">
    <property type="component" value="Unassembled WGS sequence"/>
</dbReference>
<dbReference type="SMART" id="SM01049">
    <property type="entry name" value="Cache_2"/>
    <property type="match status" value="1"/>
</dbReference>
<evidence type="ECO:0000259" key="11">
    <source>
        <dbReference type="PROSITE" id="PS50111"/>
    </source>
</evidence>
<dbReference type="Gene3D" id="3.30.450.20">
    <property type="entry name" value="PAS domain"/>
    <property type="match status" value="1"/>
</dbReference>
<keyword evidence="2" id="KW-1003">Cell membrane</keyword>
<feature type="transmembrane region" description="Helical" evidence="10">
    <location>
        <begin position="7"/>
        <end position="26"/>
    </location>
</feature>
<comment type="caution">
    <text evidence="13">The sequence shown here is derived from an EMBL/GenBank/DDBJ whole genome shotgun (WGS) entry which is preliminary data.</text>
</comment>
<dbReference type="Pfam" id="PF00015">
    <property type="entry name" value="MCPsignal"/>
    <property type="match status" value="1"/>
</dbReference>
<reference evidence="13 14" key="1">
    <citation type="submission" date="2016-02" db="EMBL/GenBank/DDBJ databases">
        <authorList>
            <person name="Wen L."/>
            <person name="He K."/>
            <person name="Yang H."/>
        </authorList>
    </citation>
    <scope>NUCLEOTIDE SEQUENCE [LARGE SCALE GENOMIC DNA]</scope>
    <source>
        <strain evidence="13 14">TSA40</strain>
    </source>
</reference>
<evidence type="ECO:0000256" key="2">
    <source>
        <dbReference type="ARBA" id="ARBA00022475"/>
    </source>
</evidence>
<dbReference type="SMART" id="SM00283">
    <property type="entry name" value="MA"/>
    <property type="match status" value="1"/>
</dbReference>
<evidence type="ECO:0000256" key="5">
    <source>
        <dbReference type="ARBA" id="ARBA00022989"/>
    </source>
</evidence>
<dbReference type="GO" id="GO:0006935">
    <property type="term" value="P:chemotaxis"/>
    <property type="evidence" value="ECO:0007669"/>
    <property type="project" value="TreeGrafter"/>
</dbReference>
<dbReference type="Pfam" id="PF17200">
    <property type="entry name" value="sCache_2"/>
    <property type="match status" value="1"/>
</dbReference>
<evidence type="ECO:0000256" key="9">
    <source>
        <dbReference type="SAM" id="Coils"/>
    </source>
</evidence>
<feature type="coiled-coil region" evidence="9">
    <location>
        <begin position="464"/>
        <end position="502"/>
    </location>
</feature>
<comment type="similarity">
    <text evidence="7">Belongs to the methyl-accepting chemotaxis (MCP) protein family.</text>
</comment>
<dbReference type="GO" id="GO:0004888">
    <property type="term" value="F:transmembrane signaling receptor activity"/>
    <property type="evidence" value="ECO:0007669"/>
    <property type="project" value="TreeGrafter"/>
</dbReference>
<dbReference type="SMART" id="SM00304">
    <property type="entry name" value="HAMP"/>
    <property type="match status" value="1"/>
</dbReference>
<evidence type="ECO:0000256" key="6">
    <source>
        <dbReference type="ARBA" id="ARBA00023136"/>
    </source>
</evidence>
<dbReference type="PANTHER" id="PTHR43531">
    <property type="entry name" value="PROTEIN ICFG"/>
    <property type="match status" value="1"/>
</dbReference>
<gene>
    <name evidence="13" type="ORF">AYR66_27530</name>
</gene>
<dbReference type="GO" id="GO:0005886">
    <property type="term" value="C:plasma membrane"/>
    <property type="evidence" value="ECO:0007669"/>
    <property type="project" value="UniProtKB-SubCell"/>
</dbReference>
<feature type="domain" description="HAMP" evidence="12">
    <location>
        <begin position="207"/>
        <end position="259"/>
    </location>
</feature>
<dbReference type="GO" id="GO:0007165">
    <property type="term" value="P:signal transduction"/>
    <property type="evidence" value="ECO:0007669"/>
    <property type="project" value="UniProtKB-KW"/>
</dbReference>
<feature type="transmembrane region" description="Helical" evidence="10">
    <location>
        <begin position="184"/>
        <end position="206"/>
    </location>
</feature>
<dbReference type="AlphaFoldDB" id="A0A254TLJ3"/>
<evidence type="ECO:0000313" key="13">
    <source>
        <dbReference type="EMBL" id="OWW23097.1"/>
    </source>
</evidence>
<protein>
    <recommendedName>
        <fullName evidence="15">Chemotaxis protein</fullName>
    </recommendedName>
</protein>
<evidence type="ECO:0000256" key="3">
    <source>
        <dbReference type="ARBA" id="ARBA00022481"/>
    </source>
</evidence>
<dbReference type="InterPro" id="IPR004089">
    <property type="entry name" value="MCPsignal_dom"/>
</dbReference>
<dbReference type="Pfam" id="PF00672">
    <property type="entry name" value="HAMP"/>
    <property type="match status" value="1"/>
</dbReference>
<keyword evidence="3" id="KW-0488">Methylation</keyword>
<keyword evidence="5 10" id="KW-1133">Transmembrane helix</keyword>
<sequence length="534" mass="57039">MNIAKKLWLLAGCATLGVVILTAVFLQSERRLILSEREASVRQTVEAAHGILARFHELAAKGAMSEEDAKRAAMDTVKALRYSGKEYFWINDMHPRMVMHPFKPEMDGTDLTANKDPAGKLLFQEMVKVVKADGAGFVPYVWNKPGSSEIGNKVSYVKGFAPWGWIIGSGVYMDSVQETFISRLISFSAGALVLAGILLTICVLIARSITRPLERAVSIAKTVAAGDLTSKIEVDSDDETGQLLRALRDMNDSLQQIVSKVREGTDTIAAASSQIASSNFDLAARTEEGASSLQETAAAMEELTSTVRQNADHASQANQLAASASQVAVKGGDVVSQVVGTMGSINDSARKIVDIIAVIDGIAFQTNILALNAAVEAARAGEQGKGFAVVASEVRQLAQRSAAAAREIKDLISDSVEKIDIGAHLVDRAGETMSEIVASVKRVTDIMGDISAASMEQSSGIEQVNKAIAQMDEVTQRNAALVEEEASTAESLQNQAAKLAEMVSVFRLQELAQQKPAAEVVAIPVERDRPRLAA</sequence>